<dbReference type="HAMAP" id="MF_00444">
    <property type="entry name" value="ClpP"/>
    <property type="match status" value="1"/>
</dbReference>
<comment type="similarity">
    <text evidence="1 8">Belongs to the peptidase S14 family.</text>
</comment>
<dbReference type="SMR" id="C4R657"/>
<dbReference type="CDD" id="cd07017">
    <property type="entry name" value="S14_ClpP_2"/>
    <property type="match status" value="1"/>
</dbReference>
<dbReference type="RefSeq" id="XP_002493222.1">
    <property type="nucleotide sequence ID" value="XM_002493177.1"/>
</dbReference>
<dbReference type="EC" id="3.4.21.92" evidence="7"/>
<dbReference type="InterPro" id="IPR001907">
    <property type="entry name" value="ClpP"/>
</dbReference>
<dbReference type="OrthoDB" id="2017408at2759"/>
<dbReference type="HOGENOM" id="CLU_058707_4_0_1"/>
<dbReference type="PANTHER" id="PTHR10381">
    <property type="entry name" value="ATP-DEPENDENT CLP PROTEASE PROTEOLYTIC SUBUNIT"/>
    <property type="match status" value="1"/>
</dbReference>
<dbReference type="Pfam" id="PF00574">
    <property type="entry name" value="CLP_protease"/>
    <property type="match status" value="1"/>
</dbReference>
<dbReference type="PROSITE" id="PS00382">
    <property type="entry name" value="CLP_PROTEASE_HIS"/>
    <property type="match status" value="1"/>
</dbReference>
<keyword evidence="3 7" id="KW-0378">Hydrolase</keyword>
<reference evidence="9 10" key="1">
    <citation type="journal article" date="2009" name="Nat. Biotechnol.">
        <title>Genome sequence of the recombinant protein production host Pichia pastoris.</title>
        <authorList>
            <person name="De Schutter K."/>
            <person name="Lin Y.C."/>
            <person name="Tiels P."/>
            <person name="Van Hecke A."/>
            <person name="Glinka S."/>
            <person name="Weber-Lehmann J."/>
            <person name="Rouze P."/>
            <person name="Van de Peer Y."/>
            <person name="Callewaert N."/>
        </authorList>
    </citation>
    <scope>NUCLEOTIDE SEQUENCE [LARGE SCALE GENOMIC DNA]</scope>
    <source>
        <strain evidence="10">GS115 / ATCC 20864</strain>
    </source>
</reference>
<dbReference type="PRINTS" id="PR00127">
    <property type="entry name" value="CLPPROTEASEP"/>
</dbReference>
<keyword evidence="4 7" id="KW-0720">Serine protease</keyword>
<dbReference type="GO" id="GO:0009368">
    <property type="term" value="C:endopeptidase Clp complex"/>
    <property type="evidence" value="ECO:0007669"/>
    <property type="project" value="TreeGrafter"/>
</dbReference>
<keyword evidence="2 7" id="KW-0645">Protease</keyword>
<feature type="active site" evidence="5">
    <location>
        <position position="121"/>
    </location>
</feature>
<evidence type="ECO:0000256" key="2">
    <source>
        <dbReference type="ARBA" id="ARBA00022670"/>
    </source>
</evidence>
<dbReference type="EMBL" id="FN392321">
    <property type="protein sequence ID" value="CAY71043.1"/>
    <property type="molecule type" value="Genomic_DNA"/>
</dbReference>
<dbReference type="PANTHER" id="PTHR10381:SF11">
    <property type="entry name" value="ATP-DEPENDENT CLP PROTEASE PROTEOLYTIC SUBUNIT, MITOCHONDRIAL"/>
    <property type="match status" value="1"/>
</dbReference>
<dbReference type="InterPro" id="IPR029045">
    <property type="entry name" value="ClpP/crotonase-like_dom_sf"/>
</dbReference>
<evidence type="ECO:0000256" key="7">
    <source>
        <dbReference type="RuleBase" id="RU000549"/>
    </source>
</evidence>
<dbReference type="KEGG" id="ppa:PAS_chr3_0979"/>
<name>C4R657_KOMPG</name>
<dbReference type="InterPro" id="IPR033135">
    <property type="entry name" value="ClpP_His_AS"/>
</dbReference>
<sequence>MSYPLGLGRTAYRFIPRSICSRRSISSHALPPTPSNSPPAGDLFTKLLNERIIYLAGGIDDAQATSITAQLLYLESQSTSKQINIYINSPGGSVTAGLAIYDTIQYIRAPVSTVCLGQACSMASLLLASGTHGKRLILPNATIMVHQPSSANGIKGQATDIEIYARHIINTKQKLQTLYLKHMSPTMTVDEITALLERDRFMEPEEAVSLGLADRVLERKPPVVSD</sequence>
<dbReference type="PROSITE" id="PS00381">
    <property type="entry name" value="CLP_PROTEASE_SER"/>
    <property type="match status" value="1"/>
</dbReference>
<evidence type="ECO:0000256" key="5">
    <source>
        <dbReference type="PROSITE-ProRule" id="PRU10085"/>
    </source>
</evidence>
<protein>
    <recommendedName>
        <fullName evidence="8">ATP-dependent Clp protease proteolytic subunit</fullName>
        <ecNumber evidence="7">3.4.21.92</ecNumber>
    </recommendedName>
</protein>
<dbReference type="Proteomes" id="UP000000314">
    <property type="component" value="Chromosome 3"/>
</dbReference>
<dbReference type="GeneID" id="8199726"/>
<keyword evidence="10" id="KW-1185">Reference proteome</keyword>
<dbReference type="OMA" id="RDYWMKA"/>
<evidence type="ECO:0000313" key="10">
    <source>
        <dbReference type="Proteomes" id="UP000000314"/>
    </source>
</evidence>
<dbReference type="MEROPS" id="S14.A02"/>
<evidence type="ECO:0000256" key="6">
    <source>
        <dbReference type="PROSITE-ProRule" id="PRU10086"/>
    </source>
</evidence>
<dbReference type="GO" id="GO:0004176">
    <property type="term" value="F:ATP-dependent peptidase activity"/>
    <property type="evidence" value="ECO:0007669"/>
    <property type="project" value="InterPro"/>
</dbReference>
<accession>C4R657</accession>
<dbReference type="STRING" id="644223.C4R657"/>
<dbReference type="SUPFAM" id="SSF52096">
    <property type="entry name" value="ClpP/crotonase"/>
    <property type="match status" value="1"/>
</dbReference>
<evidence type="ECO:0000256" key="4">
    <source>
        <dbReference type="ARBA" id="ARBA00022825"/>
    </source>
</evidence>
<dbReference type="Gene3D" id="3.90.226.10">
    <property type="entry name" value="2-enoyl-CoA Hydratase, Chain A, domain 1"/>
    <property type="match status" value="1"/>
</dbReference>
<proteinExistence type="inferred from homology"/>
<dbReference type="InterPro" id="IPR023562">
    <property type="entry name" value="ClpP/TepA"/>
</dbReference>
<dbReference type="GO" id="GO:0004252">
    <property type="term" value="F:serine-type endopeptidase activity"/>
    <property type="evidence" value="ECO:0007669"/>
    <property type="project" value="UniProtKB-EC"/>
</dbReference>
<evidence type="ECO:0000256" key="8">
    <source>
        <dbReference type="RuleBase" id="RU003567"/>
    </source>
</evidence>
<dbReference type="AlphaFoldDB" id="C4R657"/>
<evidence type="ECO:0000256" key="1">
    <source>
        <dbReference type="ARBA" id="ARBA00007039"/>
    </source>
</evidence>
<organism evidence="9 10">
    <name type="scientific">Komagataella phaffii (strain GS115 / ATCC 20864)</name>
    <name type="common">Yeast</name>
    <name type="synonym">Pichia pastoris</name>
    <dbReference type="NCBI Taxonomy" id="644223"/>
    <lineage>
        <taxon>Eukaryota</taxon>
        <taxon>Fungi</taxon>
        <taxon>Dikarya</taxon>
        <taxon>Ascomycota</taxon>
        <taxon>Saccharomycotina</taxon>
        <taxon>Pichiomycetes</taxon>
        <taxon>Pichiales</taxon>
        <taxon>Pichiaceae</taxon>
        <taxon>Komagataella</taxon>
    </lineage>
</organism>
<evidence type="ECO:0000256" key="3">
    <source>
        <dbReference type="ARBA" id="ARBA00022801"/>
    </source>
</evidence>
<gene>
    <name evidence="9" type="ordered locus">PAS_chr3_0979</name>
</gene>
<dbReference type="InterPro" id="IPR018215">
    <property type="entry name" value="ClpP_Ser_AS"/>
</dbReference>
<feature type="active site" evidence="6">
    <location>
        <position position="146"/>
    </location>
</feature>
<dbReference type="GO" id="GO:0006515">
    <property type="term" value="P:protein quality control for misfolded or incompletely synthesized proteins"/>
    <property type="evidence" value="ECO:0007669"/>
    <property type="project" value="TreeGrafter"/>
</dbReference>
<evidence type="ECO:0000313" key="9">
    <source>
        <dbReference type="EMBL" id="CAY71043.1"/>
    </source>
</evidence>
<dbReference type="InParanoid" id="C4R657"/>
<dbReference type="GO" id="GO:0051117">
    <property type="term" value="F:ATPase binding"/>
    <property type="evidence" value="ECO:0007669"/>
    <property type="project" value="TreeGrafter"/>
</dbReference>
<dbReference type="eggNOG" id="KOG0840">
    <property type="taxonomic scope" value="Eukaryota"/>
</dbReference>